<organism evidence="2 3">
    <name type="scientific">Paenibacillus albiflavus</name>
    <dbReference type="NCBI Taxonomy" id="2545760"/>
    <lineage>
        <taxon>Bacteria</taxon>
        <taxon>Bacillati</taxon>
        <taxon>Bacillota</taxon>
        <taxon>Bacilli</taxon>
        <taxon>Bacillales</taxon>
        <taxon>Paenibacillaceae</taxon>
        <taxon>Paenibacillus</taxon>
    </lineage>
</organism>
<dbReference type="RefSeq" id="WP_132417442.1">
    <property type="nucleotide sequence ID" value="NZ_SKFG01000005.1"/>
</dbReference>
<reference evidence="2 3" key="1">
    <citation type="submission" date="2019-03" db="EMBL/GenBank/DDBJ databases">
        <authorList>
            <person name="Kim M.K.M."/>
        </authorList>
    </citation>
    <scope>NUCLEOTIDE SEQUENCE [LARGE SCALE GENOMIC DNA]</scope>
    <source>
        <strain evidence="2 3">18JY21-1</strain>
    </source>
</reference>
<sequence length="108" mass="12305">MDIKKKNQLCSILFFGTTTFLGCIILLNSVNWGNSAANNYIKLKLGGETEPSKYLLLCDAFINSYKWTGAIILLMGGYFLFKIIENYEFFRSDKDKSIDLSNKPSDRI</sequence>
<gene>
    <name evidence="2" type="ORF">E0485_07840</name>
</gene>
<evidence type="ECO:0000256" key="1">
    <source>
        <dbReference type="SAM" id="Phobius"/>
    </source>
</evidence>
<dbReference type="Proteomes" id="UP000295418">
    <property type="component" value="Unassembled WGS sequence"/>
</dbReference>
<keyword evidence="3" id="KW-1185">Reference proteome</keyword>
<keyword evidence="1" id="KW-0812">Transmembrane</keyword>
<accession>A0A4R4EEG7</accession>
<protein>
    <submittedName>
        <fullName evidence="2">Uncharacterized protein</fullName>
    </submittedName>
</protein>
<dbReference type="PROSITE" id="PS51257">
    <property type="entry name" value="PROKAR_LIPOPROTEIN"/>
    <property type="match status" value="1"/>
</dbReference>
<comment type="caution">
    <text evidence="2">The sequence shown here is derived from an EMBL/GenBank/DDBJ whole genome shotgun (WGS) entry which is preliminary data.</text>
</comment>
<name>A0A4R4EEG7_9BACL</name>
<evidence type="ECO:0000313" key="3">
    <source>
        <dbReference type="Proteomes" id="UP000295418"/>
    </source>
</evidence>
<feature type="transmembrane region" description="Helical" evidence="1">
    <location>
        <begin position="54"/>
        <end position="81"/>
    </location>
</feature>
<dbReference type="EMBL" id="SKFG01000005">
    <property type="protein sequence ID" value="TCZ78406.1"/>
    <property type="molecule type" value="Genomic_DNA"/>
</dbReference>
<feature type="transmembrane region" description="Helical" evidence="1">
    <location>
        <begin position="12"/>
        <end position="34"/>
    </location>
</feature>
<evidence type="ECO:0000313" key="2">
    <source>
        <dbReference type="EMBL" id="TCZ78406.1"/>
    </source>
</evidence>
<dbReference type="AlphaFoldDB" id="A0A4R4EEG7"/>
<keyword evidence="1" id="KW-1133">Transmembrane helix</keyword>
<proteinExistence type="predicted"/>
<keyword evidence="1" id="KW-0472">Membrane</keyword>